<feature type="transmembrane region" description="Helical" evidence="8">
    <location>
        <begin position="6"/>
        <end position="28"/>
    </location>
</feature>
<keyword evidence="3 7" id="KW-0813">Transport</keyword>
<dbReference type="GO" id="GO:0005886">
    <property type="term" value="C:plasma membrane"/>
    <property type="evidence" value="ECO:0007669"/>
    <property type="project" value="TreeGrafter"/>
</dbReference>
<evidence type="ECO:0000256" key="5">
    <source>
        <dbReference type="ARBA" id="ARBA00022989"/>
    </source>
</evidence>
<protein>
    <submittedName>
        <fullName evidence="9">Glycerol uptake facilitator protein</fullName>
    </submittedName>
</protein>
<comment type="subcellular location">
    <subcellularLocation>
        <location evidence="1">Membrane</location>
        <topology evidence="1">Multi-pass membrane protein</topology>
    </subcellularLocation>
</comment>
<feature type="transmembrane region" description="Helical" evidence="8">
    <location>
        <begin position="137"/>
        <end position="156"/>
    </location>
</feature>
<dbReference type="Pfam" id="PF00230">
    <property type="entry name" value="MIP"/>
    <property type="match status" value="1"/>
</dbReference>
<evidence type="ECO:0000256" key="1">
    <source>
        <dbReference type="ARBA" id="ARBA00004141"/>
    </source>
</evidence>
<evidence type="ECO:0000313" key="9">
    <source>
        <dbReference type="EMBL" id="TCP96280.1"/>
    </source>
</evidence>
<dbReference type="PANTHER" id="PTHR43829:SF9">
    <property type="entry name" value="AQUAPORIN-9"/>
    <property type="match status" value="1"/>
</dbReference>
<accession>A0A4R2T279</accession>
<keyword evidence="10" id="KW-1185">Reference proteome</keyword>
<evidence type="ECO:0000313" key="10">
    <source>
        <dbReference type="Proteomes" id="UP000295763"/>
    </source>
</evidence>
<sequence>MDNIHLYLGELVGTAFFMVLGLGVCANISLKKSGMYGSGGILAACGWGLSMVSIAVIFGPSTGAHVNPAVTIGFWLGGDFPGHLVVGYIVAQCIGAFIGALIVWQLFKDHLDAEENPNSQLGSFATIASNSNNYRNLLSEVVATFSLMFILLSLGHQGPVNGVAMFFVFAGVAGGVMSFGGLTGYAINPARDLMPRLVHFLIPIKNKGSSNFAYAWVPIIGPILGAILAAALYRSLFTSLIPGL</sequence>
<evidence type="ECO:0000256" key="2">
    <source>
        <dbReference type="ARBA" id="ARBA00006175"/>
    </source>
</evidence>
<dbReference type="SUPFAM" id="SSF81338">
    <property type="entry name" value="Aquaporin-like"/>
    <property type="match status" value="1"/>
</dbReference>
<evidence type="ECO:0000256" key="8">
    <source>
        <dbReference type="SAM" id="Phobius"/>
    </source>
</evidence>
<evidence type="ECO:0000256" key="7">
    <source>
        <dbReference type="RuleBase" id="RU000477"/>
    </source>
</evidence>
<feature type="transmembrane region" description="Helical" evidence="8">
    <location>
        <begin position="162"/>
        <end position="187"/>
    </location>
</feature>
<feature type="transmembrane region" description="Helical" evidence="8">
    <location>
        <begin position="40"/>
        <end position="60"/>
    </location>
</feature>
<dbReference type="Gene3D" id="1.20.1080.10">
    <property type="entry name" value="Glycerol uptake facilitator protein"/>
    <property type="match status" value="1"/>
</dbReference>
<keyword evidence="4 7" id="KW-0812">Transmembrane</keyword>
<evidence type="ECO:0000256" key="6">
    <source>
        <dbReference type="ARBA" id="ARBA00023136"/>
    </source>
</evidence>
<dbReference type="InterPro" id="IPR000425">
    <property type="entry name" value="MIP"/>
</dbReference>
<dbReference type="PANTHER" id="PTHR43829">
    <property type="entry name" value="AQUAPORIN OR AQUAGLYCEROPORIN RELATED"/>
    <property type="match status" value="1"/>
</dbReference>
<dbReference type="AlphaFoldDB" id="A0A4R2T279"/>
<dbReference type="OrthoDB" id="9807293at2"/>
<comment type="similarity">
    <text evidence="2 7">Belongs to the MIP/aquaporin (TC 1.A.8) family.</text>
</comment>
<feature type="transmembrane region" description="Helical" evidence="8">
    <location>
        <begin position="212"/>
        <end position="233"/>
    </location>
</feature>
<evidence type="ECO:0000256" key="4">
    <source>
        <dbReference type="ARBA" id="ARBA00022692"/>
    </source>
</evidence>
<dbReference type="RefSeq" id="WP_131975597.1">
    <property type="nucleotide sequence ID" value="NZ_SLYB01000005.1"/>
</dbReference>
<name>A0A4R2T279_9PAST</name>
<dbReference type="GO" id="GO:0015254">
    <property type="term" value="F:glycerol channel activity"/>
    <property type="evidence" value="ECO:0007669"/>
    <property type="project" value="TreeGrafter"/>
</dbReference>
<feature type="transmembrane region" description="Helical" evidence="8">
    <location>
        <begin position="80"/>
        <end position="104"/>
    </location>
</feature>
<organism evidence="9 10">
    <name type="scientific">Cricetibacter osteomyelitidis</name>
    <dbReference type="NCBI Taxonomy" id="1521931"/>
    <lineage>
        <taxon>Bacteria</taxon>
        <taxon>Pseudomonadati</taxon>
        <taxon>Pseudomonadota</taxon>
        <taxon>Gammaproteobacteria</taxon>
        <taxon>Pasteurellales</taxon>
        <taxon>Pasteurellaceae</taxon>
        <taxon>Cricetibacter</taxon>
    </lineage>
</organism>
<keyword evidence="6 8" id="KW-0472">Membrane</keyword>
<comment type="caution">
    <text evidence="9">The sequence shown here is derived from an EMBL/GenBank/DDBJ whole genome shotgun (WGS) entry which is preliminary data.</text>
</comment>
<dbReference type="InterPro" id="IPR022357">
    <property type="entry name" value="MIP_CS"/>
</dbReference>
<dbReference type="PRINTS" id="PR00783">
    <property type="entry name" value="MINTRINSICP"/>
</dbReference>
<keyword evidence="5 8" id="KW-1133">Transmembrane helix</keyword>
<gene>
    <name evidence="9" type="ORF">EDC44_105101</name>
</gene>
<dbReference type="PROSITE" id="PS00221">
    <property type="entry name" value="MIP"/>
    <property type="match status" value="1"/>
</dbReference>
<dbReference type="Proteomes" id="UP000295763">
    <property type="component" value="Unassembled WGS sequence"/>
</dbReference>
<evidence type="ECO:0000256" key="3">
    <source>
        <dbReference type="ARBA" id="ARBA00022448"/>
    </source>
</evidence>
<dbReference type="InterPro" id="IPR050363">
    <property type="entry name" value="MIP/Aquaporin"/>
</dbReference>
<proteinExistence type="inferred from homology"/>
<reference evidence="9 10" key="1">
    <citation type="submission" date="2019-03" db="EMBL/GenBank/DDBJ databases">
        <title>Genomic Encyclopedia of Type Strains, Phase IV (KMG-IV): sequencing the most valuable type-strain genomes for metagenomic binning, comparative biology and taxonomic classification.</title>
        <authorList>
            <person name="Goeker M."/>
        </authorList>
    </citation>
    <scope>NUCLEOTIDE SEQUENCE [LARGE SCALE GENOMIC DNA]</scope>
    <source>
        <strain evidence="9 10">DSM 28404</strain>
    </source>
</reference>
<dbReference type="EMBL" id="SLYB01000005">
    <property type="protein sequence ID" value="TCP96280.1"/>
    <property type="molecule type" value="Genomic_DNA"/>
</dbReference>
<dbReference type="InterPro" id="IPR023271">
    <property type="entry name" value="Aquaporin-like"/>
</dbReference>